<evidence type="ECO:0000259" key="1">
    <source>
        <dbReference type="Pfam" id="PF13679"/>
    </source>
</evidence>
<dbReference type="PANTHER" id="PTHR12496">
    <property type="entry name" value="CGI-41 METHYLTRANSFERASE"/>
    <property type="match status" value="1"/>
</dbReference>
<dbReference type="InterPro" id="IPR052220">
    <property type="entry name" value="METTL25"/>
</dbReference>
<dbReference type="Gene3D" id="3.40.50.150">
    <property type="entry name" value="Vaccinia Virus protein VP39"/>
    <property type="match status" value="1"/>
</dbReference>
<keyword evidence="3" id="KW-1185">Reference proteome</keyword>
<evidence type="ECO:0000313" key="2">
    <source>
        <dbReference type="EMBL" id="GAU97605.1"/>
    </source>
</evidence>
<evidence type="ECO:0000313" key="3">
    <source>
        <dbReference type="Proteomes" id="UP000186922"/>
    </source>
</evidence>
<proteinExistence type="predicted"/>
<dbReference type="STRING" id="947166.A0A1D1V9Z1"/>
<organism evidence="2 3">
    <name type="scientific">Ramazzottius varieornatus</name>
    <name type="common">Water bear</name>
    <name type="synonym">Tardigrade</name>
    <dbReference type="NCBI Taxonomy" id="947166"/>
    <lineage>
        <taxon>Eukaryota</taxon>
        <taxon>Metazoa</taxon>
        <taxon>Ecdysozoa</taxon>
        <taxon>Tardigrada</taxon>
        <taxon>Eutardigrada</taxon>
        <taxon>Parachela</taxon>
        <taxon>Hypsibioidea</taxon>
        <taxon>Ramazzottiidae</taxon>
        <taxon>Ramazzottius</taxon>
    </lineage>
</organism>
<dbReference type="InterPro" id="IPR025714">
    <property type="entry name" value="Methyltranfer_dom"/>
</dbReference>
<gene>
    <name evidence="2" type="primary">RvY_08876</name>
    <name evidence="2" type="synonym">RvY_08876.1</name>
    <name evidence="2" type="ORF">RvY_08876-1</name>
</gene>
<dbReference type="OrthoDB" id="10258156at2759"/>
<comment type="caution">
    <text evidence="2">The sequence shown here is derived from an EMBL/GenBank/DDBJ whole genome shotgun (WGS) entry which is preliminary data.</text>
</comment>
<accession>A0A1D1V9Z1</accession>
<dbReference type="AlphaFoldDB" id="A0A1D1V9Z1"/>
<dbReference type="PANTHER" id="PTHR12496:SF9">
    <property type="entry name" value="METHYLTRANSFERASE-LIKE PROTEIN 25-RELATED"/>
    <property type="match status" value="1"/>
</dbReference>
<dbReference type="Pfam" id="PF13679">
    <property type="entry name" value="Methyltransf_32"/>
    <property type="match status" value="1"/>
</dbReference>
<dbReference type="InterPro" id="IPR029063">
    <property type="entry name" value="SAM-dependent_MTases_sf"/>
</dbReference>
<protein>
    <recommendedName>
        <fullName evidence="1">Methyltransferase domain-containing protein</fullName>
    </recommendedName>
</protein>
<reference evidence="2 3" key="1">
    <citation type="journal article" date="2016" name="Nat. Commun.">
        <title>Extremotolerant tardigrade genome and improved radiotolerance of human cultured cells by tardigrade-unique protein.</title>
        <authorList>
            <person name="Hashimoto T."/>
            <person name="Horikawa D.D."/>
            <person name="Saito Y."/>
            <person name="Kuwahara H."/>
            <person name="Kozuka-Hata H."/>
            <person name="Shin-I T."/>
            <person name="Minakuchi Y."/>
            <person name="Ohishi K."/>
            <person name="Motoyama A."/>
            <person name="Aizu T."/>
            <person name="Enomoto A."/>
            <person name="Kondo K."/>
            <person name="Tanaka S."/>
            <person name="Hara Y."/>
            <person name="Koshikawa S."/>
            <person name="Sagara H."/>
            <person name="Miura T."/>
            <person name="Yokobori S."/>
            <person name="Miyagawa K."/>
            <person name="Suzuki Y."/>
            <person name="Kubo T."/>
            <person name="Oyama M."/>
            <person name="Kohara Y."/>
            <person name="Fujiyama A."/>
            <person name="Arakawa K."/>
            <person name="Katayama T."/>
            <person name="Toyoda A."/>
            <person name="Kunieda T."/>
        </authorList>
    </citation>
    <scope>NUCLEOTIDE SEQUENCE [LARGE SCALE GENOMIC DNA]</scope>
    <source>
        <strain evidence="2 3">YOKOZUNA-1</strain>
    </source>
</reference>
<dbReference type="EMBL" id="BDGG01000004">
    <property type="protein sequence ID" value="GAU97605.1"/>
    <property type="molecule type" value="Genomic_DNA"/>
</dbReference>
<dbReference type="Proteomes" id="UP000186922">
    <property type="component" value="Unassembled WGS sequence"/>
</dbReference>
<feature type="domain" description="Methyltransferase" evidence="1">
    <location>
        <begin position="7"/>
        <end position="161"/>
    </location>
</feature>
<name>A0A1D1V9Z1_RAMVA</name>
<sequence>MLMMSKKKLAEVQSMCDLIAELCVKWDLHNVIDFGCGKGYLSALLTLRHSINVIGLESNESTVSSAMSRFRKISKQWPVLKKRLTAPEYVVKETPGTFCVLPCTVRRDLNSDSYLEKPETYLLCGLHTCGSLGNDIAEVFVQNERNLGLCFVGCCYHYMEEEFDRRQPCDGHSMFPLSAYLRRKQFFFGKNTRMLASQSVDRTLREGRKRLDVSARSLFFRALLQILLVRSILPDKTDNLERCDPDEVRVGRIPVDLQTSFSEYAEKAGKICGFPAAVLGPECEEVFQQFKSVEVHMKIVNLLRIVLGACVEQVMLLDRLCYLEEQEGIAEVGLIAMFDPVVSPRSWAICARKLQQPVQQS</sequence>
<dbReference type="SUPFAM" id="SSF53335">
    <property type="entry name" value="S-adenosyl-L-methionine-dependent methyltransferases"/>
    <property type="match status" value="1"/>
</dbReference>